<dbReference type="PROSITE" id="PS51755">
    <property type="entry name" value="OMPR_PHOB"/>
    <property type="match status" value="1"/>
</dbReference>
<dbReference type="InterPro" id="IPR001789">
    <property type="entry name" value="Sig_transdc_resp-reg_receiver"/>
</dbReference>
<keyword evidence="5" id="KW-0804">Transcription</keyword>
<dbReference type="PROSITE" id="PS50110">
    <property type="entry name" value="RESPONSE_REGULATORY"/>
    <property type="match status" value="1"/>
</dbReference>
<evidence type="ECO:0000259" key="7">
    <source>
        <dbReference type="PROSITE" id="PS51755"/>
    </source>
</evidence>
<dbReference type="AlphaFoldDB" id="A0A3B0TBQ7"/>
<evidence type="ECO:0000256" key="5">
    <source>
        <dbReference type="ARBA" id="ARBA00023163"/>
    </source>
</evidence>
<dbReference type="GO" id="GO:0005829">
    <property type="term" value="C:cytosol"/>
    <property type="evidence" value="ECO:0007669"/>
    <property type="project" value="TreeGrafter"/>
</dbReference>
<dbReference type="GO" id="GO:0000976">
    <property type="term" value="F:transcription cis-regulatory region binding"/>
    <property type="evidence" value="ECO:0007669"/>
    <property type="project" value="TreeGrafter"/>
</dbReference>
<evidence type="ECO:0000313" key="8">
    <source>
        <dbReference type="EMBL" id="VAW13533.1"/>
    </source>
</evidence>
<dbReference type="SMART" id="SM00448">
    <property type="entry name" value="REC"/>
    <property type="match status" value="1"/>
</dbReference>
<dbReference type="GO" id="GO:0006355">
    <property type="term" value="P:regulation of DNA-templated transcription"/>
    <property type="evidence" value="ECO:0007669"/>
    <property type="project" value="InterPro"/>
</dbReference>
<dbReference type="GO" id="GO:0032993">
    <property type="term" value="C:protein-DNA complex"/>
    <property type="evidence" value="ECO:0007669"/>
    <property type="project" value="TreeGrafter"/>
</dbReference>
<evidence type="ECO:0000259" key="6">
    <source>
        <dbReference type="PROSITE" id="PS50110"/>
    </source>
</evidence>
<dbReference type="Gene3D" id="6.10.250.690">
    <property type="match status" value="1"/>
</dbReference>
<dbReference type="Gene3D" id="3.40.50.2300">
    <property type="match status" value="1"/>
</dbReference>
<feature type="domain" description="OmpR/PhoB-type" evidence="7">
    <location>
        <begin position="140"/>
        <end position="234"/>
    </location>
</feature>
<dbReference type="InterPro" id="IPR001867">
    <property type="entry name" value="OmpR/PhoB-type_DNA-bd"/>
</dbReference>
<dbReference type="PANTHER" id="PTHR48111">
    <property type="entry name" value="REGULATOR OF RPOS"/>
    <property type="match status" value="1"/>
</dbReference>
<dbReference type="InterPro" id="IPR011006">
    <property type="entry name" value="CheY-like_superfamily"/>
</dbReference>
<evidence type="ECO:0000256" key="1">
    <source>
        <dbReference type="ARBA" id="ARBA00022553"/>
    </source>
</evidence>
<dbReference type="EMBL" id="UOEM01000062">
    <property type="protein sequence ID" value="VAW13533.1"/>
    <property type="molecule type" value="Genomic_DNA"/>
</dbReference>
<dbReference type="Gene3D" id="1.10.10.10">
    <property type="entry name" value="Winged helix-like DNA-binding domain superfamily/Winged helix DNA-binding domain"/>
    <property type="match status" value="1"/>
</dbReference>
<organism evidence="8">
    <name type="scientific">hydrothermal vent metagenome</name>
    <dbReference type="NCBI Taxonomy" id="652676"/>
    <lineage>
        <taxon>unclassified sequences</taxon>
        <taxon>metagenomes</taxon>
        <taxon>ecological metagenomes</taxon>
    </lineage>
</organism>
<dbReference type="Pfam" id="PF00072">
    <property type="entry name" value="Response_reg"/>
    <property type="match status" value="1"/>
</dbReference>
<evidence type="ECO:0000256" key="4">
    <source>
        <dbReference type="ARBA" id="ARBA00023125"/>
    </source>
</evidence>
<feature type="domain" description="Response regulatory" evidence="6">
    <location>
        <begin position="18"/>
        <end position="131"/>
    </location>
</feature>
<keyword evidence="1" id="KW-0597">Phosphoprotein</keyword>
<dbReference type="Pfam" id="PF00486">
    <property type="entry name" value="Trans_reg_C"/>
    <property type="match status" value="1"/>
</dbReference>
<evidence type="ECO:0000256" key="3">
    <source>
        <dbReference type="ARBA" id="ARBA00023015"/>
    </source>
</evidence>
<accession>A0A3B0TBQ7</accession>
<name>A0A3B0TBQ7_9ZZZZ</name>
<dbReference type="GO" id="GO:0000156">
    <property type="term" value="F:phosphorelay response regulator activity"/>
    <property type="evidence" value="ECO:0007669"/>
    <property type="project" value="TreeGrafter"/>
</dbReference>
<dbReference type="SMART" id="SM00862">
    <property type="entry name" value="Trans_reg_C"/>
    <property type="match status" value="1"/>
</dbReference>
<dbReference type="FunFam" id="3.40.50.2300:FF:000001">
    <property type="entry name" value="DNA-binding response regulator PhoB"/>
    <property type="match status" value="1"/>
</dbReference>
<dbReference type="InterPro" id="IPR039420">
    <property type="entry name" value="WalR-like"/>
</dbReference>
<gene>
    <name evidence="8" type="ORF">MNBD_ALPHA09-1744</name>
</gene>
<keyword evidence="3" id="KW-0805">Transcription regulation</keyword>
<keyword evidence="4 8" id="KW-0238">DNA-binding</keyword>
<sequence length="235" mass="26348">MAFALNAADEPPRDDAPHILVVDDDRRIRELLKKYLADHGNRVTTAGDAAQARAHLRGLAFDLIILDVMMPGETGLELAASLRRTSIVPILMLTARAEPVDRIEGLEIGVDDYLAKPFEPKELLLRMENILRRQGRPDTAPEILIGDHSFQIEKGELCRNGKIVKLTSRERDLLRLFAQAPGRTFSRHELAQSGDSNTRSVDVQINRLRRKIEPDPKHPVHLLTVRGAGYALFCD</sequence>
<dbReference type="CDD" id="cd00383">
    <property type="entry name" value="trans_reg_C"/>
    <property type="match status" value="1"/>
</dbReference>
<dbReference type="PANTHER" id="PTHR48111:SF4">
    <property type="entry name" value="DNA-BINDING DUAL TRANSCRIPTIONAL REGULATOR OMPR"/>
    <property type="match status" value="1"/>
</dbReference>
<reference evidence="8" key="1">
    <citation type="submission" date="2018-06" db="EMBL/GenBank/DDBJ databases">
        <authorList>
            <person name="Zhirakovskaya E."/>
        </authorList>
    </citation>
    <scope>NUCLEOTIDE SEQUENCE</scope>
</reference>
<dbReference type="InterPro" id="IPR036388">
    <property type="entry name" value="WH-like_DNA-bd_sf"/>
</dbReference>
<dbReference type="SUPFAM" id="SSF52172">
    <property type="entry name" value="CheY-like"/>
    <property type="match status" value="1"/>
</dbReference>
<protein>
    <submittedName>
        <fullName evidence="8">DNA-binding response regulator PetR</fullName>
    </submittedName>
</protein>
<proteinExistence type="predicted"/>
<evidence type="ECO:0000256" key="2">
    <source>
        <dbReference type="ARBA" id="ARBA00023012"/>
    </source>
</evidence>
<keyword evidence="2" id="KW-0902">Two-component regulatory system</keyword>